<evidence type="ECO:0000313" key="1">
    <source>
        <dbReference type="EMBL" id="CAG7785654.1"/>
    </source>
</evidence>
<evidence type="ECO:0000313" key="2">
    <source>
        <dbReference type="Proteomes" id="UP000708208"/>
    </source>
</evidence>
<name>A0A8J2PGX7_9HEXA</name>
<dbReference type="Proteomes" id="UP000708208">
    <property type="component" value="Unassembled WGS sequence"/>
</dbReference>
<dbReference type="EMBL" id="CAJVCH010300592">
    <property type="protein sequence ID" value="CAG7785654.1"/>
    <property type="molecule type" value="Genomic_DNA"/>
</dbReference>
<accession>A0A8J2PGX7</accession>
<organism evidence="1 2">
    <name type="scientific">Allacma fusca</name>
    <dbReference type="NCBI Taxonomy" id="39272"/>
    <lineage>
        <taxon>Eukaryota</taxon>
        <taxon>Metazoa</taxon>
        <taxon>Ecdysozoa</taxon>
        <taxon>Arthropoda</taxon>
        <taxon>Hexapoda</taxon>
        <taxon>Collembola</taxon>
        <taxon>Symphypleona</taxon>
        <taxon>Sminthuridae</taxon>
        <taxon>Allacma</taxon>
    </lineage>
</organism>
<proteinExistence type="predicted"/>
<reference evidence="1" key="1">
    <citation type="submission" date="2021-06" db="EMBL/GenBank/DDBJ databases">
        <authorList>
            <person name="Hodson N. C."/>
            <person name="Mongue J. A."/>
            <person name="Jaron S. K."/>
        </authorList>
    </citation>
    <scope>NUCLEOTIDE SEQUENCE</scope>
</reference>
<protein>
    <submittedName>
        <fullName evidence="1">Uncharacterized protein</fullName>
    </submittedName>
</protein>
<dbReference type="AlphaFoldDB" id="A0A8J2PGX7"/>
<gene>
    <name evidence="1" type="ORF">AFUS01_LOCUS24266</name>
</gene>
<comment type="caution">
    <text evidence="1">The sequence shown here is derived from an EMBL/GenBank/DDBJ whole genome shotgun (WGS) entry which is preliminary data.</text>
</comment>
<sequence>MCFELGCDKEGEDKMIYSNDDDDVSSRVCNCQEGRGKTEKAQEVHYLKRSFTQTPIHDGKSKTHVNLISFKHFSPGRNTPVDPVDSTSVGLGEGFQIPFMFTEL</sequence>
<keyword evidence="2" id="KW-1185">Reference proteome</keyword>